<evidence type="ECO:0000256" key="3">
    <source>
        <dbReference type="ARBA" id="ARBA00022824"/>
    </source>
</evidence>
<dbReference type="FunCoup" id="I2H008">
    <property type="interactions" value="74"/>
</dbReference>
<dbReference type="GO" id="GO:0070072">
    <property type="term" value="P:vacuolar proton-transporting V-type ATPase complex assembly"/>
    <property type="evidence" value="ECO:0007669"/>
    <property type="project" value="EnsemblFungi"/>
</dbReference>
<dbReference type="RefSeq" id="XP_004179229.1">
    <property type="nucleotide sequence ID" value="XM_004179181.1"/>
</dbReference>
<dbReference type="AlphaFoldDB" id="I2H008"/>
<evidence type="ECO:0008006" key="9">
    <source>
        <dbReference type="Google" id="ProtNLM"/>
    </source>
</evidence>
<dbReference type="InterPro" id="IPR021013">
    <property type="entry name" value="ATPase_Vma12"/>
</dbReference>
<dbReference type="Proteomes" id="UP000002866">
    <property type="component" value="Chromosome 2"/>
</dbReference>
<keyword evidence="4 6" id="KW-1133">Transmembrane helix</keyword>
<dbReference type="PANTHER" id="PTHR31394:SF1">
    <property type="entry name" value="TRANSMEMBRANE PROTEIN 199"/>
    <property type="match status" value="1"/>
</dbReference>
<dbReference type="GO" id="GO:0005789">
    <property type="term" value="C:endoplasmic reticulum membrane"/>
    <property type="evidence" value="ECO:0007669"/>
    <property type="project" value="UniProtKB-SubCell"/>
</dbReference>
<organism evidence="7 8">
    <name type="scientific">Henningerozyma blattae (strain ATCC 34711 / CBS 6284 / DSM 70876 / NBRC 10599 / NRRL Y-10934 / UCD 77-7)</name>
    <name type="common">Yeast</name>
    <name type="synonym">Tetrapisispora blattae</name>
    <dbReference type="NCBI Taxonomy" id="1071380"/>
    <lineage>
        <taxon>Eukaryota</taxon>
        <taxon>Fungi</taxon>
        <taxon>Dikarya</taxon>
        <taxon>Ascomycota</taxon>
        <taxon>Saccharomycotina</taxon>
        <taxon>Saccharomycetes</taxon>
        <taxon>Saccharomycetales</taxon>
        <taxon>Saccharomycetaceae</taxon>
        <taxon>Henningerozyma</taxon>
    </lineage>
</organism>
<proteinExistence type="predicted"/>
<keyword evidence="8" id="KW-1185">Reference proteome</keyword>
<name>I2H008_HENB6</name>
<dbReference type="OrthoDB" id="19981at2759"/>
<sequence>MFQLSLNKNLESDLIQLIKDEKNFTPTSSLSIDKIKSIINTKKISPNDLLLIYKNYLTRRNDKHNCIKDYLTNTHFVSQSPKKIPGANYTPEFKNQLNLLKLQLEENEYQNMVRKNNLHNANDNNTQSLAQINREIKEQVTTIFNILVSCLSVVVAIWYWTSNIQLEIRVLLCLFFGILVLIADIVVYNSYLRKIDEAKFKEKNKIEKKKLFKNCELLLSFSPPPSPCTWQYGFTQNSP</sequence>
<protein>
    <recommendedName>
        <fullName evidence="9">Vacuolar ATPase assembly integral membrane protein VPH2</fullName>
    </recommendedName>
</protein>
<gene>
    <name evidence="7" type="primary">TBLA0B08950</name>
    <name evidence="7" type="ORF">TBLA_0B08950</name>
</gene>
<dbReference type="GeneID" id="14494492"/>
<feature type="transmembrane region" description="Helical" evidence="6">
    <location>
        <begin position="168"/>
        <end position="191"/>
    </location>
</feature>
<evidence type="ECO:0000256" key="1">
    <source>
        <dbReference type="ARBA" id="ARBA00004477"/>
    </source>
</evidence>
<dbReference type="InParanoid" id="I2H008"/>
<comment type="subcellular location">
    <subcellularLocation>
        <location evidence="1">Endoplasmic reticulum membrane</location>
        <topology evidence="1">Multi-pass membrane protein</topology>
    </subcellularLocation>
</comment>
<dbReference type="PANTHER" id="PTHR31394">
    <property type="entry name" value="TRANSMEMBRANE PROTEIN 199"/>
    <property type="match status" value="1"/>
</dbReference>
<dbReference type="Pfam" id="PF11712">
    <property type="entry name" value="Vma12"/>
    <property type="match status" value="1"/>
</dbReference>
<feature type="transmembrane region" description="Helical" evidence="6">
    <location>
        <begin position="143"/>
        <end position="162"/>
    </location>
</feature>
<dbReference type="GO" id="GO:0007035">
    <property type="term" value="P:vacuolar acidification"/>
    <property type="evidence" value="ECO:0007669"/>
    <property type="project" value="EnsemblFungi"/>
</dbReference>
<evidence type="ECO:0000256" key="5">
    <source>
        <dbReference type="ARBA" id="ARBA00023136"/>
    </source>
</evidence>
<evidence type="ECO:0000313" key="8">
    <source>
        <dbReference type="Proteomes" id="UP000002866"/>
    </source>
</evidence>
<dbReference type="KEGG" id="tbl:TBLA_0B08950"/>
<accession>I2H008</accession>
<reference evidence="7 8" key="1">
    <citation type="journal article" date="2011" name="Proc. Natl. Acad. Sci. U.S.A.">
        <title>Evolutionary erosion of yeast sex chromosomes by mating-type switching accidents.</title>
        <authorList>
            <person name="Gordon J.L."/>
            <person name="Armisen D."/>
            <person name="Proux-Wera E."/>
            <person name="Oheigeartaigh S.S."/>
            <person name="Byrne K.P."/>
            <person name="Wolfe K.H."/>
        </authorList>
    </citation>
    <scope>NUCLEOTIDE SEQUENCE [LARGE SCALE GENOMIC DNA]</scope>
    <source>
        <strain evidence="8">ATCC 34711 / CBS 6284 / DSM 70876 / NBRC 10599 / NRRL Y-10934 / UCD 77-7</strain>
    </source>
</reference>
<keyword evidence="5 6" id="KW-0472">Membrane</keyword>
<keyword evidence="2 6" id="KW-0812">Transmembrane</keyword>
<dbReference type="OMA" id="FPTHIRI"/>
<evidence type="ECO:0000313" key="7">
    <source>
        <dbReference type="EMBL" id="CCH59710.1"/>
    </source>
</evidence>
<dbReference type="GO" id="GO:1990871">
    <property type="term" value="C:Vma12-Vma22 assembly complex"/>
    <property type="evidence" value="ECO:0007669"/>
    <property type="project" value="EnsemblFungi"/>
</dbReference>
<evidence type="ECO:0000256" key="2">
    <source>
        <dbReference type="ARBA" id="ARBA00022692"/>
    </source>
</evidence>
<dbReference type="eggNOG" id="ENOG502RZXR">
    <property type="taxonomic scope" value="Eukaryota"/>
</dbReference>
<evidence type="ECO:0000256" key="6">
    <source>
        <dbReference type="SAM" id="Phobius"/>
    </source>
</evidence>
<dbReference type="EMBL" id="HE806317">
    <property type="protein sequence ID" value="CCH59710.1"/>
    <property type="molecule type" value="Genomic_DNA"/>
</dbReference>
<evidence type="ECO:0000256" key="4">
    <source>
        <dbReference type="ARBA" id="ARBA00022989"/>
    </source>
</evidence>
<keyword evidence="3" id="KW-0256">Endoplasmic reticulum</keyword>
<dbReference type="HOGENOM" id="CLU_091774_0_0_1"/>